<evidence type="ECO:0000256" key="6">
    <source>
        <dbReference type="ARBA" id="ARBA00022490"/>
    </source>
</evidence>
<evidence type="ECO:0000256" key="1">
    <source>
        <dbReference type="ARBA" id="ARBA00004123"/>
    </source>
</evidence>
<evidence type="ECO:0000256" key="7">
    <source>
        <dbReference type="ARBA" id="ARBA00022679"/>
    </source>
</evidence>
<evidence type="ECO:0000256" key="10">
    <source>
        <dbReference type="ARBA" id="ARBA00047821"/>
    </source>
</evidence>
<keyword evidence="8" id="KW-0539">Nucleus</keyword>
<feature type="domain" description="N-acetyltransferase" evidence="13">
    <location>
        <begin position="80"/>
        <end position="227"/>
    </location>
</feature>
<dbReference type="CDD" id="cd04301">
    <property type="entry name" value="NAT_SF"/>
    <property type="match status" value="1"/>
</dbReference>
<dbReference type="GO" id="GO:0043998">
    <property type="term" value="F:histone H2A acetyltransferase activity"/>
    <property type="evidence" value="ECO:0007669"/>
    <property type="project" value="InterPro"/>
</dbReference>
<dbReference type="GO" id="GO:0010485">
    <property type="term" value="F:histone H4 acetyltransferase activity"/>
    <property type="evidence" value="ECO:0007669"/>
    <property type="project" value="InterPro"/>
</dbReference>
<organism evidence="14 15">
    <name type="scientific">Tritrichomonas foetus</name>
    <dbReference type="NCBI Taxonomy" id="1144522"/>
    <lineage>
        <taxon>Eukaryota</taxon>
        <taxon>Metamonada</taxon>
        <taxon>Parabasalia</taxon>
        <taxon>Tritrichomonadida</taxon>
        <taxon>Tritrichomonadidae</taxon>
        <taxon>Tritrichomonas</taxon>
    </lineage>
</organism>
<keyword evidence="7" id="KW-0808">Transferase</keyword>
<comment type="catalytic activity">
    <reaction evidence="11">
        <text>N-terminal L-seryl-[histone H4] + acetyl-CoA = N-terminal N(alpha)-acetyl-L-seryl-[histone H4] + CoA + H(+)</text>
        <dbReference type="Rhea" id="RHEA:50596"/>
        <dbReference type="Rhea" id="RHEA-COMP:12740"/>
        <dbReference type="Rhea" id="RHEA-COMP:12743"/>
        <dbReference type="ChEBI" id="CHEBI:15378"/>
        <dbReference type="ChEBI" id="CHEBI:57287"/>
        <dbReference type="ChEBI" id="CHEBI:57288"/>
        <dbReference type="ChEBI" id="CHEBI:64738"/>
        <dbReference type="ChEBI" id="CHEBI:83690"/>
        <dbReference type="EC" id="2.3.1.257"/>
    </reaction>
</comment>
<dbReference type="PANTHER" id="PTHR20531">
    <property type="entry name" value="N-ALPHA-ACETYLTRANSFERASE 40"/>
    <property type="match status" value="1"/>
</dbReference>
<comment type="caution">
    <text evidence="14">The sequence shown here is derived from an EMBL/GenBank/DDBJ whole genome shotgun (WGS) entry which is preliminary data.</text>
</comment>
<protein>
    <recommendedName>
        <fullName evidence="5">N-alpha-acetyltransferase 40</fullName>
        <ecNumber evidence="4">2.3.1.257</ecNumber>
    </recommendedName>
</protein>
<dbReference type="OrthoDB" id="424551at2759"/>
<dbReference type="Gene3D" id="3.40.630.30">
    <property type="match status" value="1"/>
</dbReference>
<comment type="similarity">
    <text evidence="3">Belongs to the acetyltransferase family. NAA40 subfamily.</text>
</comment>
<sequence>MIKWPEKEISFKKRMQKKSKAQLRKEKLRQETELLNQKMQKIKDANANPDNLSDLPMFQKFNKNGISAVFKYYQHCPEESKEWVFDLTRRNMQELYEKTWGWNEGKKKRELFDDEARYLILTEEESNKPIGFVHIRFEYENNTLREYIYEFQVEPEYQGKGVGRFMMQASEFIALKRGMEAVMLTVFRINTGAMAFYRKMNYGPHEISPSISDPAHLDDYDYEVFYKSLVKKQ</sequence>
<keyword evidence="6" id="KW-0963">Cytoplasm</keyword>
<keyword evidence="9" id="KW-0012">Acyltransferase</keyword>
<dbReference type="VEuPathDB" id="TrichDB:TRFO_34620"/>
<evidence type="ECO:0000313" key="15">
    <source>
        <dbReference type="Proteomes" id="UP000179807"/>
    </source>
</evidence>
<dbReference type="EMBL" id="MLAK01001027">
    <property type="protein sequence ID" value="OHS99009.1"/>
    <property type="molecule type" value="Genomic_DNA"/>
</dbReference>
<evidence type="ECO:0000256" key="4">
    <source>
        <dbReference type="ARBA" id="ARBA00012950"/>
    </source>
</evidence>
<dbReference type="GO" id="GO:0005737">
    <property type="term" value="C:cytoplasm"/>
    <property type="evidence" value="ECO:0007669"/>
    <property type="project" value="UniProtKB-SubCell"/>
</dbReference>
<evidence type="ECO:0000256" key="2">
    <source>
        <dbReference type="ARBA" id="ARBA00004496"/>
    </source>
</evidence>
<gene>
    <name evidence="14" type="primary">naa40</name>
    <name evidence="14" type="ORF">TRFO_34620</name>
</gene>
<dbReference type="GO" id="GO:1990189">
    <property type="term" value="F:protein N-terminal-serine acetyltransferase activity"/>
    <property type="evidence" value="ECO:0007669"/>
    <property type="project" value="UniProtKB-EC"/>
</dbReference>
<dbReference type="PANTHER" id="PTHR20531:SF1">
    <property type="entry name" value="N-ALPHA-ACETYLTRANSFERASE 40"/>
    <property type="match status" value="1"/>
</dbReference>
<evidence type="ECO:0000256" key="12">
    <source>
        <dbReference type="SAM" id="Coils"/>
    </source>
</evidence>
<comment type="catalytic activity">
    <reaction evidence="10">
        <text>N-terminal L-seryl-[histone H2A] + acetyl-CoA = N-terminal N(alpha)-acetyl-L-seryl-[histone H2A] + CoA + H(+)</text>
        <dbReference type="Rhea" id="RHEA:50600"/>
        <dbReference type="Rhea" id="RHEA-COMP:12742"/>
        <dbReference type="Rhea" id="RHEA-COMP:12744"/>
        <dbReference type="ChEBI" id="CHEBI:15378"/>
        <dbReference type="ChEBI" id="CHEBI:57287"/>
        <dbReference type="ChEBI" id="CHEBI:57288"/>
        <dbReference type="ChEBI" id="CHEBI:64738"/>
        <dbReference type="ChEBI" id="CHEBI:83690"/>
        <dbReference type="EC" id="2.3.1.257"/>
    </reaction>
</comment>
<evidence type="ECO:0000313" key="14">
    <source>
        <dbReference type="EMBL" id="OHS99009.1"/>
    </source>
</evidence>
<keyword evidence="15" id="KW-1185">Reference proteome</keyword>
<dbReference type="InterPro" id="IPR039949">
    <property type="entry name" value="NAA40"/>
</dbReference>
<dbReference type="EC" id="2.3.1.257" evidence="4"/>
<feature type="coiled-coil region" evidence="12">
    <location>
        <begin position="18"/>
        <end position="48"/>
    </location>
</feature>
<dbReference type="InterPro" id="IPR000182">
    <property type="entry name" value="GNAT_dom"/>
</dbReference>
<reference evidence="14" key="1">
    <citation type="submission" date="2016-10" db="EMBL/GenBank/DDBJ databases">
        <authorList>
            <person name="Benchimol M."/>
            <person name="Almeida L.G."/>
            <person name="Vasconcelos A.T."/>
            <person name="Perreira-Neves A."/>
            <person name="Rosa I.A."/>
            <person name="Tasca T."/>
            <person name="Bogo M.R."/>
            <person name="de Souza W."/>
        </authorList>
    </citation>
    <scope>NUCLEOTIDE SEQUENCE [LARGE SCALE GENOMIC DNA]</scope>
    <source>
        <strain evidence="14">K</strain>
    </source>
</reference>
<dbReference type="Proteomes" id="UP000179807">
    <property type="component" value="Unassembled WGS sequence"/>
</dbReference>
<evidence type="ECO:0000256" key="11">
    <source>
        <dbReference type="ARBA" id="ARBA00049524"/>
    </source>
</evidence>
<accession>A0A1J4JK76</accession>
<evidence type="ECO:0000256" key="3">
    <source>
        <dbReference type="ARBA" id="ARBA00008870"/>
    </source>
</evidence>
<name>A0A1J4JK76_9EUKA</name>
<dbReference type="SUPFAM" id="SSF55729">
    <property type="entry name" value="Acyl-CoA N-acyltransferases (Nat)"/>
    <property type="match status" value="1"/>
</dbReference>
<evidence type="ECO:0000256" key="9">
    <source>
        <dbReference type="ARBA" id="ARBA00023315"/>
    </source>
</evidence>
<dbReference type="GO" id="GO:0005634">
    <property type="term" value="C:nucleus"/>
    <property type="evidence" value="ECO:0007669"/>
    <property type="project" value="UniProtKB-SubCell"/>
</dbReference>
<comment type="subcellular location">
    <subcellularLocation>
        <location evidence="2">Cytoplasm</location>
    </subcellularLocation>
    <subcellularLocation>
        <location evidence="1">Nucleus</location>
    </subcellularLocation>
</comment>
<proteinExistence type="inferred from homology"/>
<dbReference type="PROSITE" id="PS51186">
    <property type="entry name" value="GNAT"/>
    <property type="match status" value="1"/>
</dbReference>
<dbReference type="PROSITE" id="PS50890">
    <property type="entry name" value="PUA"/>
    <property type="match status" value="1"/>
</dbReference>
<evidence type="ECO:0000256" key="5">
    <source>
        <dbReference type="ARBA" id="ARBA00015043"/>
    </source>
</evidence>
<dbReference type="InterPro" id="IPR016181">
    <property type="entry name" value="Acyl_CoA_acyltransferase"/>
</dbReference>
<dbReference type="AlphaFoldDB" id="A0A1J4JK76"/>
<evidence type="ECO:0000259" key="13">
    <source>
        <dbReference type="PROSITE" id="PS51186"/>
    </source>
</evidence>
<dbReference type="Pfam" id="PF00583">
    <property type="entry name" value="Acetyltransf_1"/>
    <property type="match status" value="1"/>
</dbReference>
<dbReference type="GeneID" id="94844466"/>
<keyword evidence="12" id="KW-0175">Coiled coil</keyword>
<evidence type="ECO:0000256" key="8">
    <source>
        <dbReference type="ARBA" id="ARBA00023242"/>
    </source>
</evidence>
<dbReference type="RefSeq" id="XP_068352146.1">
    <property type="nucleotide sequence ID" value="XM_068509762.1"/>
</dbReference>